<organism evidence="2">
    <name type="scientific">uncultured Thermomicrobiales bacterium</name>
    <dbReference type="NCBI Taxonomy" id="1645740"/>
    <lineage>
        <taxon>Bacteria</taxon>
        <taxon>Pseudomonadati</taxon>
        <taxon>Thermomicrobiota</taxon>
        <taxon>Thermomicrobia</taxon>
        <taxon>Thermomicrobiales</taxon>
        <taxon>environmental samples</taxon>
    </lineage>
</organism>
<feature type="transmembrane region" description="Helical" evidence="1">
    <location>
        <begin position="108"/>
        <end position="127"/>
    </location>
</feature>
<keyword evidence="1" id="KW-1133">Transmembrane helix</keyword>
<dbReference type="Pfam" id="PF19728">
    <property type="entry name" value="DUF6220"/>
    <property type="match status" value="1"/>
</dbReference>
<accession>A0A6J4UV31</accession>
<evidence type="ECO:0000256" key="1">
    <source>
        <dbReference type="SAM" id="Phobius"/>
    </source>
</evidence>
<keyword evidence="1" id="KW-0472">Membrane</keyword>
<dbReference type="AlphaFoldDB" id="A0A6J4UV31"/>
<feature type="transmembrane region" description="Helical" evidence="1">
    <location>
        <begin position="79"/>
        <end position="101"/>
    </location>
</feature>
<dbReference type="InterPro" id="IPR046192">
    <property type="entry name" value="DUF6220"/>
</dbReference>
<name>A0A6J4UV31_9BACT</name>
<protein>
    <submittedName>
        <fullName evidence="2">Uncharacterized protein</fullName>
    </submittedName>
</protein>
<feature type="transmembrane region" description="Helical" evidence="1">
    <location>
        <begin position="139"/>
        <end position="156"/>
    </location>
</feature>
<gene>
    <name evidence="2" type="ORF">AVDCRST_MAG18-787</name>
</gene>
<sequence length="162" mass="17233">MSRELGGSRPKVGVMIGTGEVGAHDGGGAVGSGSGPMPLGRRVVWSRRIYLALALGFAACVAVQVFFAGMGVFVDAARWSWHSSFIHVFEFLPLLMLPLAFSARLSAAVRWLTALLLALIALQYITANMGTPLAALHPVNGMLIFWVATIIAGRAWRATVAR</sequence>
<keyword evidence="1" id="KW-0812">Transmembrane</keyword>
<evidence type="ECO:0000313" key="2">
    <source>
        <dbReference type="EMBL" id="CAA9557373.1"/>
    </source>
</evidence>
<proteinExistence type="predicted"/>
<dbReference type="EMBL" id="CADCWN010000056">
    <property type="protein sequence ID" value="CAA9557373.1"/>
    <property type="molecule type" value="Genomic_DNA"/>
</dbReference>
<feature type="transmembrane region" description="Helical" evidence="1">
    <location>
        <begin position="49"/>
        <end position="73"/>
    </location>
</feature>
<reference evidence="2" key="1">
    <citation type="submission" date="2020-02" db="EMBL/GenBank/DDBJ databases">
        <authorList>
            <person name="Meier V. D."/>
        </authorList>
    </citation>
    <scope>NUCLEOTIDE SEQUENCE</scope>
    <source>
        <strain evidence="2">AVDCRST_MAG18</strain>
    </source>
</reference>